<name>A0ABU5VSY6_9BACT</name>
<evidence type="ECO:0000313" key="2">
    <source>
        <dbReference type="EMBL" id="MEA9356166.1"/>
    </source>
</evidence>
<proteinExistence type="predicted"/>
<dbReference type="Proteomes" id="UP001302274">
    <property type="component" value="Unassembled WGS sequence"/>
</dbReference>
<evidence type="ECO:0000313" key="3">
    <source>
        <dbReference type="Proteomes" id="UP001302274"/>
    </source>
</evidence>
<organism evidence="2 3">
    <name type="scientific">Bacteriovorax antarcticus</name>
    <dbReference type="NCBI Taxonomy" id="3088717"/>
    <lineage>
        <taxon>Bacteria</taxon>
        <taxon>Pseudomonadati</taxon>
        <taxon>Bdellovibrionota</taxon>
        <taxon>Bacteriovoracia</taxon>
        <taxon>Bacteriovoracales</taxon>
        <taxon>Bacteriovoracaceae</taxon>
        <taxon>Bacteriovorax</taxon>
    </lineage>
</organism>
<protein>
    <submittedName>
        <fullName evidence="2">Uncharacterized protein</fullName>
    </submittedName>
</protein>
<evidence type="ECO:0000256" key="1">
    <source>
        <dbReference type="SAM" id="SignalP"/>
    </source>
</evidence>
<feature type="signal peptide" evidence="1">
    <location>
        <begin position="1"/>
        <end position="18"/>
    </location>
</feature>
<gene>
    <name evidence="2" type="ORF">SHI21_08135</name>
</gene>
<dbReference type="EMBL" id="JAYGJQ010000001">
    <property type="protein sequence ID" value="MEA9356166.1"/>
    <property type="molecule type" value="Genomic_DNA"/>
</dbReference>
<dbReference type="RefSeq" id="WP_323575845.1">
    <property type="nucleotide sequence ID" value="NZ_JAYGJQ010000001.1"/>
</dbReference>
<keyword evidence="1" id="KW-0732">Signal</keyword>
<feature type="chain" id="PRO_5045136639" evidence="1">
    <location>
        <begin position="19"/>
        <end position="487"/>
    </location>
</feature>
<comment type="caution">
    <text evidence="2">The sequence shown here is derived from an EMBL/GenBank/DDBJ whole genome shotgun (WGS) entry which is preliminary data.</text>
</comment>
<sequence length="487" mass="53912">MKTTLLLVLIILSANVVAKDTILFIGGGGEPLSADETQFDGSLEGIGAFHSKNKNSYDAVVNFNGGHSKTEKKISKYFSGQEVVPDFTTTNYNKVVDDLIKKLSANPPQIRAGEKLLVFINSHGSEKQAEKTHSISTSRSAMTSMNAGGAGMVSLDKLKELADLAEKKNVRLGIIDGSCHAGNSLALANSKTCVVAGSGPNHYSYSDFAEVYAKKMTKGRNLEDIFLETNDEVLGKGFPMISSPAGVAAQDELYPYLTPYMYYHDEYRGMALDKIDNYMKATSSPELVCVRENEYVKLESLVKLIESMSKVAKAEGALSRSVDLSGLEKELADYKKTQDKYFQKLSQLDLSGLNKIEKVRVGNLVSPTGFTHKELLKTNFEFFIQNKVDLLKDPKLDAKKEKQALELIAYYKAAMLVKERVIRENPQYAQQQVIIEGLKTDNDVGFQVAAKIMKEAHEAYNALYKIRESEMVKQAKRAPNPCKDFVL</sequence>
<reference evidence="2 3" key="1">
    <citation type="submission" date="2023-11" db="EMBL/GenBank/DDBJ databases">
        <title>A Novel Polar Bacteriovorax (B. antarcticus) Isolated from the Biocrust in Antarctica.</title>
        <authorList>
            <person name="Mun W."/>
            <person name="Choi S.Y."/>
            <person name="Mitchell R.J."/>
        </authorList>
    </citation>
    <scope>NUCLEOTIDE SEQUENCE [LARGE SCALE GENOMIC DNA]</scope>
    <source>
        <strain evidence="2 3">PP10</strain>
    </source>
</reference>
<accession>A0ABU5VSY6</accession>
<keyword evidence="3" id="KW-1185">Reference proteome</keyword>